<keyword evidence="12" id="KW-0472">Membrane</keyword>
<keyword evidence="9" id="KW-0442">Lipid degradation</keyword>
<dbReference type="Proteomes" id="UP000075714">
    <property type="component" value="Unassembled WGS sequence"/>
</dbReference>
<dbReference type="AlphaFoldDB" id="A0A150H2R7"/>
<evidence type="ECO:0000256" key="5">
    <source>
        <dbReference type="ARBA" id="ARBA00022692"/>
    </source>
</evidence>
<dbReference type="OrthoDB" id="438440at2759"/>
<evidence type="ECO:0000256" key="11">
    <source>
        <dbReference type="ARBA" id="ARBA00023098"/>
    </source>
</evidence>
<dbReference type="GO" id="GO:0005886">
    <property type="term" value="C:plasma membrane"/>
    <property type="evidence" value="ECO:0007669"/>
    <property type="project" value="UniProtKB-SubCell"/>
</dbReference>
<keyword evidence="8" id="KW-0106">Calcium</keyword>
<dbReference type="Gene3D" id="3.40.50.1820">
    <property type="entry name" value="alpha/beta hydrolase"/>
    <property type="match status" value="1"/>
</dbReference>
<evidence type="ECO:0000313" key="18">
    <source>
        <dbReference type="Proteomes" id="UP000075714"/>
    </source>
</evidence>
<dbReference type="EC" id="3.1.1.116" evidence="14"/>
<feature type="region of interest" description="Disordered" evidence="15">
    <location>
        <begin position="43"/>
        <end position="70"/>
    </location>
</feature>
<gene>
    <name evidence="17" type="ORF">GPECTOR_1g258</name>
</gene>
<dbReference type="GO" id="GO:0046872">
    <property type="term" value="F:metal ion binding"/>
    <property type="evidence" value="ECO:0007669"/>
    <property type="project" value="UniProtKB-KW"/>
</dbReference>
<comment type="caution">
    <text evidence="17">The sequence shown here is derived from an EMBL/GenBank/DDBJ whole genome shotgun (WGS) entry which is preliminary data.</text>
</comment>
<evidence type="ECO:0000256" key="15">
    <source>
        <dbReference type="SAM" id="MobiDB-lite"/>
    </source>
</evidence>
<reference evidence="18" key="1">
    <citation type="journal article" date="2016" name="Nat. Commun.">
        <title>The Gonium pectorale genome demonstrates co-option of cell cycle regulation during the evolution of multicellularity.</title>
        <authorList>
            <person name="Hanschen E.R."/>
            <person name="Marriage T.N."/>
            <person name="Ferris P.J."/>
            <person name="Hamaji T."/>
            <person name="Toyoda A."/>
            <person name="Fujiyama A."/>
            <person name="Neme R."/>
            <person name="Noguchi H."/>
            <person name="Minakuchi Y."/>
            <person name="Suzuki M."/>
            <person name="Kawai-Toyooka H."/>
            <person name="Smith D.R."/>
            <person name="Sparks H."/>
            <person name="Anderson J."/>
            <person name="Bakaric R."/>
            <person name="Luria V."/>
            <person name="Karger A."/>
            <person name="Kirschner M.W."/>
            <person name="Durand P.M."/>
            <person name="Michod R.E."/>
            <person name="Nozaki H."/>
            <person name="Olson B.J."/>
        </authorList>
    </citation>
    <scope>NUCLEOTIDE SEQUENCE [LARGE SCALE GENOMIC DNA]</scope>
    <source>
        <strain evidence="18">NIES-2863</strain>
    </source>
</reference>
<dbReference type="EMBL" id="LSYV01000002">
    <property type="protein sequence ID" value="KXZ56293.1"/>
    <property type="molecule type" value="Genomic_DNA"/>
</dbReference>
<evidence type="ECO:0000256" key="12">
    <source>
        <dbReference type="ARBA" id="ARBA00023136"/>
    </source>
</evidence>
<feature type="compositionally biased region" description="Low complexity" evidence="15">
    <location>
        <begin position="108"/>
        <end position="131"/>
    </location>
</feature>
<keyword evidence="18" id="KW-1185">Reference proteome</keyword>
<evidence type="ECO:0000256" key="7">
    <source>
        <dbReference type="ARBA" id="ARBA00022801"/>
    </source>
</evidence>
<evidence type="ECO:0000256" key="10">
    <source>
        <dbReference type="ARBA" id="ARBA00022989"/>
    </source>
</evidence>
<sequence>MFGRVDMTFTDHLAALTLVGLRHHHTKPALTYASAPPPEWLTCSGPRDSGAASVAWRRDGSDGGDGLLKPPALVQLTASDRLAERTDATGSPCGLPGGVHLGSLAESNGAPPTTSNTAAPANGAPPTTSSAGFDLQLGARRTQPATALDALEEDGTDSVRRASAANGNGISDPPAGLDGNVVQYGDLERQATGLAAEHGLAADSSNRGSRVTPGSGLPSLPLPPPLSFPSRRDWDGAYAELNVAPEVLEEALHYMRFATAVYGWKMYLWINRQQVTCCCRLCWGRDCGCCRQASHFLPSRDPDARPPAEGCCSPAKLLEREAITQITGVPDTDVLHVSYENEVGGLLPYYVALDRQRQALVVAVRGSLSIHDAVTDLLCEPDVFDVPGVTTTDEGGRRVLWAHRGILSSAKAVAADLQRLGILEALLRPWPEDDAAAAELLRSFPERTRGLARRLHGTCAGWRLVVTGHSLGGGVTGLLGPLLQRQFPSLRCWAFAPPAGLLSPQAAELTHSHCISVVHAKDMIPRLSVASMEQLIQELVSAAAHCSVSKATVLGGMLHRSQRPGRRAIFLPYEELSTEQKRALLLCSHQLAVVPMGRTYQDCKLGSQFAAARSFVPPGHVLYLERRKQQQETSAQPDTDWGCCTDGAAAGDKGRYGCRWIRVEDLVDRGLVVSRSMFLDHLPDTTLKAIEQALAQARQREVEPSPKGSAAVAADAAALHGEDSRREAASIALTVLS</sequence>
<evidence type="ECO:0000256" key="2">
    <source>
        <dbReference type="ARBA" id="ARBA00004651"/>
    </source>
</evidence>
<keyword evidence="3" id="KW-1003">Cell membrane</keyword>
<dbReference type="InterPro" id="IPR002921">
    <property type="entry name" value="Fungal_lipase-type"/>
</dbReference>
<keyword evidence="6" id="KW-0479">Metal-binding</keyword>
<comment type="subcellular location">
    <subcellularLocation>
        <location evidence="2">Cell membrane</location>
        <topology evidence="2">Multi-pass membrane protein</topology>
    </subcellularLocation>
</comment>
<evidence type="ECO:0000256" key="6">
    <source>
        <dbReference type="ARBA" id="ARBA00022723"/>
    </source>
</evidence>
<protein>
    <recommendedName>
        <fullName evidence="14">sn-1-specific diacylglycerol lipase</fullName>
        <ecNumber evidence="14">3.1.1.116</ecNumber>
    </recommendedName>
</protein>
<comment type="catalytic activity">
    <reaction evidence="13">
        <text>a 1,2-diacyl-sn-glycerol + H2O = a 2-acylglycerol + a fatty acid + H(+)</text>
        <dbReference type="Rhea" id="RHEA:33275"/>
        <dbReference type="ChEBI" id="CHEBI:15377"/>
        <dbReference type="ChEBI" id="CHEBI:15378"/>
        <dbReference type="ChEBI" id="CHEBI:17389"/>
        <dbReference type="ChEBI" id="CHEBI:17815"/>
        <dbReference type="ChEBI" id="CHEBI:28868"/>
        <dbReference type="EC" id="3.1.1.116"/>
    </reaction>
    <physiologicalReaction direction="left-to-right" evidence="13">
        <dbReference type="Rhea" id="RHEA:33276"/>
    </physiologicalReaction>
</comment>
<evidence type="ECO:0000259" key="16">
    <source>
        <dbReference type="Pfam" id="PF01764"/>
    </source>
</evidence>
<dbReference type="SUPFAM" id="SSF53474">
    <property type="entry name" value="alpha/beta-Hydrolases"/>
    <property type="match status" value="1"/>
</dbReference>
<dbReference type="GO" id="GO:0016298">
    <property type="term" value="F:lipase activity"/>
    <property type="evidence" value="ECO:0007669"/>
    <property type="project" value="TreeGrafter"/>
</dbReference>
<evidence type="ECO:0000256" key="1">
    <source>
        <dbReference type="ARBA" id="ARBA00001913"/>
    </source>
</evidence>
<evidence type="ECO:0000256" key="4">
    <source>
        <dbReference type="ARBA" id="ARBA00022553"/>
    </source>
</evidence>
<organism evidence="17 18">
    <name type="scientific">Gonium pectorale</name>
    <name type="common">Green alga</name>
    <dbReference type="NCBI Taxonomy" id="33097"/>
    <lineage>
        <taxon>Eukaryota</taxon>
        <taxon>Viridiplantae</taxon>
        <taxon>Chlorophyta</taxon>
        <taxon>core chlorophytes</taxon>
        <taxon>Chlorophyceae</taxon>
        <taxon>CS clade</taxon>
        <taxon>Chlamydomonadales</taxon>
        <taxon>Volvocaceae</taxon>
        <taxon>Gonium</taxon>
    </lineage>
</organism>
<feature type="domain" description="Fungal lipase-type" evidence="16">
    <location>
        <begin position="361"/>
        <end position="529"/>
    </location>
</feature>
<keyword evidence="5" id="KW-0812">Transmembrane</keyword>
<keyword evidence="7" id="KW-0378">Hydrolase</keyword>
<keyword evidence="4" id="KW-0597">Phosphoprotein</keyword>
<feature type="region of interest" description="Disordered" evidence="15">
    <location>
        <begin position="149"/>
        <end position="181"/>
    </location>
</feature>
<dbReference type="InterPro" id="IPR029058">
    <property type="entry name" value="AB_hydrolase_fold"/>
</dbReference>
<accession>A0A150H2R7</accession>
<evidence type="ECO:0000256" key="9">
    <source>
        <dbReference type="ARBA" id="ARBA00022963"/>
    </source>
</evidence>
<dbReference type="InterPro" id="IPR052214">
    <property type="entry name" value="DAG_Lipase-Related"/>
</dbReference>
<evidence type="ECO:0000256" key="14">
    <source>
        <dbReference type="ARBA" id="ARBA00026104"/>
    </source>
</evidence>
<dbReference type="PANTHER" id="PTHR45792:SF8">
    <property type="entry name" value="DIACYLGLYCEROL LIPASE-ALPHA"/>
    <property type="match status" value="1"/>
</dbReference>
<evidence type="ECO:0000256" key="8">
    <source>
        <dbReference type="ARBA" id="ARBA00022837"/>
    </source>
</evidence>
<feature type="region of interest" description="Disordered" evidence="15">
    <location>
        <begin position="199"/>
        <end position="226"/>
    </location>
</feature>
<comment type="cofactor">
    <cofactor evidence="1">
        <name>Ca(2+)</name>
        <dbReference type="ChEBI" id="CHEBI:29108"/>
    </cofactor>
</comment>
<proteinExistence type="predicted"/>
<dbReference type="Pfam" id="PF01764">
    <property type="entry name" value="Lipase_3"/>
    <property type="match status" value="1"/>
</dbReference>
<evidence type="ECO:0000256" key="3">
    <source>
        <dbReference type="ARBA" id="ARBA00022475"/>
    </source>
</evidence>
<evidence type="ECO:0000313" key="17">
    <source>
        <dbReference type="EMBL" id="KXZ56293.1"/>
    </source>
</evidence>
<evidence type="ECO:0000256" key="13">
    <source>
        <dbReference type="ARBA" id="ARBA00024531"/>
    </source>
</evidence>
<feature type="region of interest" description="Disordered" evidence="15">
    <location>
        <begin position="86"/>
        <end position="132"/>
    </location>
</feature>
<name>A0A150H2R7_GONPE</name>
<dbReference type="GO" id="GO:0016042">
    <property type="term" value="P:lipid catabolic process"/>
    <property type="evidence" value="ECO:0007669"/>
    <property type="project" value="UniProtKB-KW"/>
</dbReference>
<keyword evidence="10" id="KW-1133">Transmembrane helix</keyword>
<dbReference type="PANTHER" id="PTHR45792">
    <property type="entry name" value="DIACYLGLYCEROL LIPASE HOMOLOG-RELATED"/>
    <property type="match status" value="1"/>
</dbReference>
<keyword evidence="11" id="KW-0443">Lipid metabolism</keyword>